<sequence>MISCVMFCEFHIKRGPALVYQYPENYLSKDTFDSLSDILIPRPELCGKVISVQVVGDEYIIGQPVIIVNDKYERQKIEFNFAVIIPAEEYSRFSLYENMIRKLALQLTVLEIENDYISNPEKQIVMGKLCKDIYTQLLDKNECYIPVDNWNLIIIELSSKNKRYPPKIRSWHVPTPLIDLYDIVEIRSDTSLNKIVKAINGIRCVKQISEFSKVDEGHVKVCLQHLYYHGMIEISDYFQDSNIYRITPKIGLILTEYAEEAVLSLARNSEEPEIDEAGLFDYYSKLSDKTIREFKLENPDFDNIVDLQKFIKYGTVRGLIRRIHKYYVKYNESVLRKTKTNPSDLETIRKASAYLNGKHNLDEIACVYYEHKSQEVEKPIEDACITFLK</sequence>
<dbReference type="GO" id="GO:1904262">
    <property type="term" value="P:negative regulation of TORC1 signaling"/>
    <property type="evidence" value="ECO:0007669"/>
    <property type="project" value="TreeGrafter"/>
</dbReference>
<proteinExistence type="inferred from homology"/>
<evidence type="ECO:0000313" key="2">
    <source>
        <dbReference type="EMBL" id="CAG9333103.1"/>
    </source>
</evidence>
<dbReference type="EMBL" id="CAJZBQ010000056">
    <property type="protein sequence ID" value="CAG9333103.1"/>
    <property type="molecule type" value="Genomic_DNA"/>
</dbReference>
<dbReference type="PANTHER" id="PTHR12991:SF10">
    <property type="entry name" value="GATOR COMPLEX PROTEIN NPRL2"/>
    <property type="match status" value="1"/>
</dbReference>
<comment type="caution">
    <text evidence="2">The sequence shown here is derived from an EMBL/GenBank/DDBJ whole genome shotgun (WGS) entry which is preliminary data.</text>
</comment>
<dbReference type="InterPro" id="IPR009348">
    <property type="entry name" value="NPR2-like"/>
</dbReference>
<protein>
    <submittedName>
        <fullName evidence="2">Uncharacterized protein</fullName>
    </submittedName>
</protein>
<accession>A0AAU9K5X2</accession>
<gene>
    <name evidence="2" type="ORF">BSTOLATCC_MIC57923</name>
</gene>
<comment type="similarity">
    <text evidence="1">Belongs to the NPR2 family.</text>
</comment>
<evidence type="ECO:0000313" key="3">
    <source>
        <dbReference type="Proteomes" id="UP001162131"/>
    </source>
</evidence>
<dbReference type="Proteomes" id="UP001162131">
    <property type="component" value="Unassembled WGS sequence"/>
</dbReference>
<evidence type="ECO:0000256" key="1">
    <source>
        <dbReference type="ARBA" id="ARBA00008433"/>
    </source>
</evidence>
<dbReference type="PANTHER" id="PTHR12991">
    <property type="entry name" value="NITROGEN PERMEASE REGULATOR 2/TUMOR SUPPRESSOR CANDIDATE 4"/>
    <property type="match status" value="1"/>
</dbReference>
<dbReference type="GO" id="GO:0010508">
    <property type="term" value="P:positive regulation of autophagy"/>
    <property type="evidence" value="ECO:0007669"/>
    <property type="project" value="TreeGrafter"/>
</dbReference>
<organism evidence="2 3">
    <name type="scientific">Blepharisma stoltei</name>
    <dbReference type="NCBI Taxonomy" id="1481888"/>
    <lineage>
        <taxon>Eukaryota</taxon>
        <taxon>Sar</taxon>
        <taxon>Alveolata</taxon>
        <taxon>Ciliophora</taxon>
        <taxon>Postciliodesmatophora</taxon>
        <taxon>Heterotrichea</taxon>
        <taxon>Heterotrichida</taxon>
        <taxon>Blepharismidae</taxon>
        <taxon>Blepharisma</taxon>
    </lineage>
</organism>
<dbReference type="GO" id="GO:0005096">
    <property type="term" value="F:GTPase activator activity"/>
    <property type="evidence" value="ECO:0007669"/>
    <property type="project" value="TreeGrafter"/>
</dbReference>
<dbReference type="GO" id="GO:0005774">
    <property type="term" value="C:vacuolar membrane"/>
    <property type="evidence" value="ECO:0007669"/>
    <property type="project" value="TreeGrafter"/>
</dbReference>
<dbReference type="AlphaFoldDB" id="A0AAU9K5X2"/>
<dbReference type="Pfam" id="PF06218">
    <property type="entry name" value="NPR2"/>
    <property type="match status" value="2"/>
</dbReference>
<keyword evidence="3" id="KW-1185">Reference proteome</keyword>
<dbReference type="GO" id="GO:1990130">
    <property type="term" value="C:GATOR1 complex"/>
    <property type="evidence" value="ECO:0007669"/>
    <property type="project" value="TreeGrafter"/>
</dbReference>
<name>A0AAU9K5X2_9CILI</name>
<reference evidence="2" key="1">
    <citation type="submission" date="2021-09" db="EMBL/GenBank/DDBJ databases">
        <authorList>
            <consortium name="AG Swart"/>
            <person name="Singh M."/>
            <person name="Singh A."/>
            <person name="Seah K."/>
            <person name="Emmerich C."/>
        </authorList>
    </citation>
    <scope>NUCLEOTIDE SEQUENCE</scope>
    <source>
        <strain evidence="2">ATCC30299</strain>
    </source>
</reference>